<accession>A0ABP3RX83</accession>
<dbReference type="InterPro" id="IPR007138">
    <property type="entry name" value="ABM_dom"/>
</dbReference>
<dbReference type="Pfam" id="PF03992">
    <property type="entry name" value="ABM"/>
    <property type="match status" value="1"/>
</dbReference>
<dbReference type="PROSITE" id="PS51725">
    <property type="entry name" value="ABM"/>
    <property type="match status" value="1"/>
</dbReference>
<evidence type="ECO:0000259" key="1">
    <source>
        <dbReference type="PROSITE" id="PS51725"/>
    </source>
</evidence>
<dbReference type="Gene3D" id="3.30.70.100">
    <property type="match status" value="1"/>
</dbReference>
<organism evidence="2 3">
    <name type="scientific">Sporichthya brevicatena</name>
    <dbReference type="NCBI Taxonomy" id="171442"/>
    <lineage>
        <taxon>Bacteria</taxon>
        <taxon>Bacillati</taxon>
        <taxon>Actinomycetota</taxon>
        <taxon>Actinomycetes</taxon>
        <taxon>Sporichthyales</taxon>
        <taxon>Sporichthyaceae</taxon>
        <taxon>Sporichthya</taxon>
    </lineage>
</organism>
<keyword evidence="3" id="KW-1185">Reference proteome</keyword>
<comment type="caution">
    <text evidence="2">The sequence shown here is derived from an EMBL/GenBank/DDBJ whole genome shotgun (WGS) entry which is preliminary data.</text>
</comment>
<dbReference type="SUPFAM" id="SSF54909">
    <property type="entry name" value="Dimeric alpha+beta barrel"/>
    <property type="match status" value="1"/>
</dbReference>
<dbReference type="PANTHER" id="PTHR34474:SF2">
    <property type="entry name" value="SIGNAL TRANSDUCTION PROTEIN TRAP"/>
    <property type="match status" value="1"/>
</dbReference>
<name>A0ABP3RX83_9ACTN</name>
<sequence length="106" mass="11688">MSDYVAINVLTVPAEMGAHLEERFSARAGMVEKSEGFRGFQLLRPAEGTDKYFVFTRWESKAAFEKWRDGMGAAAHDAERQQNGPMAASGSELWAFDVVLDVAPSS</sequence>
<dbReference type="Proteomes" id="UP001500957">
    <property type="component" value="Unassembled WGS sequence"/>
</dbReference>
<evidence type="ECO:0000313" key="2">
    <source>
        <dbReference type="EMBL" id="GAA0620096.1"/>
    </source>
</evidence>
<proteinExistence type="predicted"/>
<gene>
    <name evidence="2" type="primary">mhuD</name>
    <name evidence="2" type="ORF">GCM10009547_23290</name>
</gene>
<dbReference type="EMBL" id="BAAAHE010000017">
    <property type="protein sequence ID" value="GAA0620096.1"/>
    <property type="molecule type" value="Genomic_DNA"/>
</dbReference>
<dbReference type="InterPro" id="IPR050404">
    <property type="entry name" value="Heme-degrading_MO"/>
</dbReference>
<dbReference type="PANTHER" id="PTHR34474">
    <property type="entry name" value="SIGNAL TRANSDUCTION PROTEIN TRAP"/>
    <property type="match status" value="1"/>
</dbReference>
<evidence type="ECO:0000313" key="3">
    <source>
        <dbReference type="Proteomes" id="UP001500957"/>
    </source>
</evidence>
<reference evidence="3" key="1">
    <citation type="journal article" date="2019" name="Int. J. Syst. Evol. Microbiol.">
        <title>The Global Catalogue of Microorganisms (GCM) 10K type strain sequencing project: providing services to taxonomists for standard genome sequencing and annotation.</title>
        <authorList>
            <consortium name="The Broad Institute Genomics Platform"/>
            <consortium name="The Broad Institute Genome Sequencing Center for Infectious Disease"/>
            <person name="Wu L."/>
            <person name="Ma J."/>
        </authorList>
    </citation>
    <scope>NUCLEOTIDE SEQUENCE [LARGE SCALE GENOMIC DNA]</scope>
    <source>
        <strain evidence="3">JCM 10671</strain>
    </source>
</reference>
<dbReference type="RefSeq" id="WP_344604851.1">
    <property type="nucleotide sequence ID" value="NZ_BAAAHE010000017.1"/>
</dbReference>
<feature type="domain" description="ABM" evidence="1">
    <location>
        <begin position="4"/>
        <end position="96"/>
    </location>
</feature>
<protein>
    <submittedName>
        <fullName evidence="2">Mycobilin-forming heme oxygenase MhuD</fullName>
    </submittedName>
</protein>
<dbReference type="InterPro" id="IPR011008">
    <property type="entry name" value="Dimeric_a/b-barrel"/>
</dbReference>